<dbReference type="EMBL" id="PQ015378">
    <property type="protein sequence ID" value="XDJ14652.1"/>
    <property type="molecule type" value="Genomic_DNA"/>
</dbReference>
<protein>
    <submittedName>
        <fullName evidence="1">Uncharacterized protein</fullName>
    </submittedName>
</protein>
<accession>A0AB39CCS3</accession>
<organism evidence="1">
    <name type="scientific">Pseudomonas phage RVTF4</name>
    <dbReference type="NCBI Taxonomy" id="3236931"/>
    <lineage>
        <taxon>Viruses</taxon>
    </lineage>
</organism>
<reference evidence="1" key="1">
    <citation type="submission" date="2024-07" db="EMBL/GenBank/DDBJ databases">
        <authorList>
            <person name="Bringhurst R.M."/>
            <person name="Homer T.E."/>
        </authorList>
    </citation>
    <scope>NUCLEOTIDE SEQUENCE</scope>
</reference>
<name>A0AB39CCS3_9VIRU</name>
<evidence type="ECO:0000313" key="1">
    <source>
        <dbReference type="EMBL" id="XDJ14652.1"/>
    </source>
</evidence>
<proteinExistence type="predicted"/>
<sequence>MAATPSTPTGLKPGQQKKTYAELVGVDVSATGFGFADDLAAIAQSRKAPQQPTTAATNPKA</sequence>